<feature type="compositionally biased region" description="Polar residues" evidence="1">
    <location>
        <begin position="205"/>
        <end position="214"/>
    </location>
</feature>
<evidence type="ECO:0000313" key="5">
    <source>
        <dbReference type="Proteomes" id="UP000574390"/>
    </source>
</evidence>
<dbReference type="Proteomes" id="UP000574390">
    <property type="component" value="Unassembled WGS sequence"/>
</dbReference>
<evidence type="ECO:0000313" key="3">
    <source>
        <dbReference type="EMBL" id="KAF4726007.1"/>
    </source>
</evidence>
<proteinExistence type="predicted"/>
<accession>A0A7J6RZ99</accession>
<sequence length="235" mass="25541">MGGGGIAAFPPSTKDKESRERVEVFLKDNYSVSPSLPISSSTLDRKFMQTMALTGKDCAKLAARIADQPNSMEIWASAGLEGETAVIISEWGHIRHLVYSEHENHGDWIDEVEKHLDNLSRGILKLGLPMTLSVHVVMHHLLDSLRALQSAGIAPWSVTEEVIESLHGVINRESSASMVKCMARADGIKHLGVMYNAKRADLTRAPQSTTSKATSRPRRSCASYGRADSGSSSDG</sequence>
<name>A0A7J6RZ99_PEROL</name>
<dbReference type="EMBL" id="JABANO010041154">
    <property type="protein sequence ID" value="KAF4680178.1"/>
    <property type="molecule type" value="Genomic_DNA"/>
</dbReference>
<comment type="caution">
    <text evidence="3">The sequence shown here is derived from an EMBL/GenBank/DDBJ whole genome shotgun (WGS) entry which is preliminary data.</text>
</comment>
<reference evidence="4 5" key="1">
    <citation type="submission" date="2020-04" db="EMBL/GenBank/DDBJ databases">
        <title>Perkinsus olseni comparative genomics.</title>
        <authorList>
            <person name="Bogema D.R."/>
        </authorList>
    </citation>
    <scope>NUCLEOTIDE SEQUENCE [LARGE SCALE GENOMIC DNA]</scope>
    <source>
        <strain evidence="3">ATCC PRA-205</strain>
        <strain evidence="2 4">ATCC PRA-207</strain>
    </source>
</reference>
<evidence type="ECO:0000256" key="1">
    <source>
        <dbReference type="SAM" id="MobiDB-lite"/>
    </source>
</evidence>
<keyword evidence="4" id="KW-1185">Reference proteome</keyword>
<evidence type="ECO:0000313" key="2">
    <source>
        <dbReference type="EMBL" id="KAF4680178.1"/>
    </source>
</evidence>
<dbReference type="AlphaFoldDB" id="A0A7J6RZ99"/>
<protein>
    <submittedName>
        <fullName evidence="3">Uncharacterized protein</fullName>
    </submittedName>
</protein>
<dbReference type="EMBL" id="JABANM010018488">
    <property type="protein sequence ID" value="KAF4726007.1"/>
    <property type="molecule type" value="Genomic_DNA"/>
</dbReference>
<dbReference type="Proteomes" id="UP000553632">
    <property type="component" value="Unassembled WGS sequence"/>
</dbReference>
<evidence type="ECO:0000313" key="4">
    <source>
        <dbReference type="Proteomes" id="UP000553632"/>
    </source>
</evidence>
<gene>
    <name evidence="3" type="ORF">FOZ62_010881</name>
    <name evidence="2" type="ORF">FOZ63_016191</name>
</gene>
<organism evidence="3 5">
    <name type="scientific">Perkinsus olseni</name>
    <name type="common">Perkinsus atlanticus</name>
    <dbReference type="NCBI Taxonomy" id="32597"/>
    <lineage>
        <taxon>Eukaryota</taxon>
        <taxon>Sar</taxon>
        <taxon>Alveolata</taxon>
        <taxon>Perkinsozoa</taxon>
        <taxon>Perkinsea</taxon>
        <taxon>Perkinsida</taxon>
        <taxon>Perkinsidae</taxon>
        <taxon>Perkinsus</taxon>
    </lineage>
</organism>
<feature type="region of interest" description="Disordered" evidence="1">
    <location>
        <begin position="202"/>
        <end position="235"/>
    </location>
</feature>